<dbReference type="SUPFAM" id="SSF54373">
    <property type="entry name" value="FAD-linked reductases, C-terminal domain"/>
    <property type="match status" value="1"/>
</dbReference>
<dbReference type="NCBIfam" id="TIGR03377">
    <property type="entry name" value="glycerol3P_GlpA"/>
    <property type="match status" value="1"/>
</dbReference>
<dbReference type="InterPro" id="IPR041854">
    <property type="entry name" value="BFD-like_2Fe2S-bd_dom_sf"/>
</dbReference>
<feature type="domain" description="FAD dependent oxidoreductase" evidence="6">
    <location>
        <begin position="6"/>
        <end position="350"/>
    </location>
</feature>
<evidence type="ECO:0000313" key="8">
    <source>
        <dbReference type="Proteomes" id="UP000214880"/>
    </source>
</evidence>
<dbReference type="NCBIfam" id="NF008313">
    <property type="entry name" value="PRK11101.1"/>
    <property type="match status" value="1"/>
</dbReference>
<reference evidence="7 8" key="1">
    <citation type="submission" date="2016-10" db="EMBL/GenBank/DDBJ databases">
        <authorList>
            <person name="de Groot N.N."/>
        </authorList>
    </citation>
    <scope>NUCLEOTIDE SEQUENCE [LARGE SCALE GENOMIC DNA]</scope>
    <source>
        <strain evidence="7 8">DSM 1736</strain>
    </source>
</reference>
<comment type="cofactor">
    <cofactor evidence="1">
        <name>FAD</name>
        <dbReference type="ChEBI" id="CHEBI:57692"/>
    </cofactor>
</comment>
<evidence type="ECO:0000256" key="3">
    <source>
        <dbReference type="ARBA" id="ARBA00022630"/>
    </source>
</evidence>
<keyword evidence="8" id="KW-1185">Reference proteome</keyword>
<evidence type="ECO:0000256" key="2">
    <source>
        <dbReference type="ARBA" id="ARBA00007330"/>
    </source>
</evidence>
<dbReference type="EMBL" id="FNHB01000012">
    <property type="protein sequence ID" value="SDN12990.1"/>
    <property type="molecule type" value="Genomic_DNA"/>
</dbReference>
<dbReference type="GO" id="GO:0010181">
    <property type="term" value="F:FMN binding"/>
    <property type="evidence" value="ECO:0007669"/>
    <property type="project" value="InterPro"/>
</dbReference>
<evidence type="ECO:0000256" key="5">
    <source>
        <dbReference type="ARBA" id="ARBA00023002"/>
    </source>
</evidence>
<dbReference type="AlphaFoldDB" id="A0A1G9YV30"/>
<sequence>MQKATVVVIGGGATGVGILRDLCMRGIDAVLVEQSDLAYGTSSRYHGLLHSGGRYAVKDAEAGKECIEENMVLRKIGRHCVEATEGFFVRTELDDAAFEEKWVEACGKVGIPVTPLTVQEALRLEPNLSPKIKSVYRIPDAAIDGFRMVWQNAASSRKYGGRILTYTEVTGIESANGQVAGVKVRNTLNGQAGAIQCDFVVSAAGSWAGQIAQKAGITVNVQPDRGTLIAFNHRISSRVINRLRPAADGDIFVPHGSITILGTTSSEAVRPDDTIPSAAEIIRLLDIGQALFEDIRDYRILRAFTGTRPLYSADPGASGRGASRNFVILDHAADGLSGFVSIVGGKFTTYRLMAEKVTDLVCRYLNVNTPCRTALEPIVDDPSPALLSQARKYFPAYSSGLAASRLGADGLARVIKRIQDKPEKGQLLCECENVTLAEVEEAAADSTSYMLSDVRRKTRMGMGTCQGAFCTYRSVGAVDANGLAWGQDTAALFKEFLQARWKGIRPVLWGNVIREAELTRGIYDATLNINGAMEDEK</sequence>
<dbReference type="PANTHER" id="PTHR11985:SF15">
    <property type="entry name" value="GLYCEROL-3-PHOSPHATE DEHYDROGENASE, MITOCHONDRIAL"/>
    <property type="match status" value="1"/>
</dbReference>
<dbReference type="RefSeq" id="WP_092074770.1">
    <property type="nucleotide sequence ID" value="NZ_FNHB01000012.1"/>
</dbReference>
<dbReference type="GO" id="GO:0004368">
    <property type="term" value="F:glycerol-3-phosphate dehydrogenase (quinone) activity"/>
    <property type="evidence" value="ECO:0007669"/>
    <property type="project" value="InterPro"/>
</dbReference>
<evidence type="ECO:0000259" key="6">
    <source>
        <dbReference type="Pfam" id="PF01266"/>
    </source>
</evidence>
<dbReference type="CDD" id="cd19946">
    <property type="entry name" value="GlpA-like_Fer2_BFD-like"/>
    <property type="match status" value="1"/>
</dbReference>
<proteinExistence type="inferred from homology"/>
<dbReference type="UniPathway" id="UPA00618">
    <property type="reaction ID" value="UER00673"/>
</dbReference>
<comment type="similarity">
    <text evidence="2">Belongs to the FAD-dependent glycerol-3-phosphate dehydrogenase family.</text>
</comment>
<dbReference type="Proteomes" id="UP000214880">
    <property type="component" value="Unassembled WGS sequence"/>
</dbReference>
<dbReference type="GO" id="GO:0006072">
    <property type="term" value="P:glycerol-3-phosphate metabolic process"/>
    <property type="evidence" value="ECO:0007669"/>
    <property type="project" value="InterPro"/>
</dbReference>
<keyword evidence="5" id="KW-0560">Oxidoreductase</keyword>
<dbReference type="SUPFAM" id="SSF51905">
    <property type="entry name" value="FAD/NAD(P)-binding domain"/>
    <property type="match status" value="1"/>
</dbReference>
<dbReference type="PROSITE" id="PS00978">
    <property type="entry name" value="FAD_G3PDH_2"/>
    <property type="match status" value="1"/>
</dbReference>
<dbReference type="InterPro" id="IPR017752">
    <property type="entry name" value="G3P_DH_GlpA_su"/>
</dbReference>
<evidence type="ECO:0000313" key="7">
    <source>
        <dbReference type="EMBL" id="SDN12990.1"/>
    </source>
</evidence>
<dbReference type="GO" id="GO:0009331">
    <property type="term" value="C:glycerol-3-phosphate dehydrogenase (FAD) complex"/>
    <property type="evidence" value="ECO:0007669"/>
    <property type="project" value="InterPro"/>
</dbReference>
<accession>A0A1G9YV30</accession>
<dbReference type="InterPro" id="IPR000447">
    <property type="entry name" value="G3P_DH_FAD-dep"/>
</dbReference>
<dbReference type="InterPro" id="IPR006076">
    <property type="entry name" value="FAD-dep_OxRdtase"/>
</dbReference>
<dbReference type="GO" id="GO:0019563">
    <property type="term" value="P:glycerol catabolic process"/>
    <property type="evidence" value="ECO:0007669"/>
    <property type="project" value="UniProtKB-UniPathway"/>
</dbReference>
<dbReference type="Pfam" id="PF01266">
    <property type="entry name" value="DAO"/>
    <property type="match status" value="1"/>
</dbReference>
<protein>
    <submittedName>
        <fullName evidence="7">Glycerol 3-phosphate dehydrogenase (Quinone) subunit A</fullName>
    </submittedName>
</protein>
<evidence type="ECO:0000256" key="4">
    <source>
        <dbReference type="ARBA" id="ARBA00022827"/>
    </source>
</evidence>
<keyword evidence="4" id="KW-0274">FAD</keyword>
<dbReference type="Gene3D" id="3.50.50.60">
    <property type="entry name" value="FAD/NAD(P)-binding domain"/>
    <property type="match status" value="3"/>
</dbReference>
<dbReference type="OrthoDB" id="9801699at2"/>
<evidence type="ECO:0000256" key="1">
    <source>
        <dbReference type="ARBA" id="ARBA00001974"/>
    </source>
</evidence>
<dbReference type="InterPro" id="IPR036188">
    <property type="entry name" value="FAD/NAD-bd_sf"/>
</dbReference>
<dbReference type="GO" id="GO:0005886">
    <property type="term" value="C:plasma membrane"/>
    <property type="evidence" value="ECO:0007669"/>
    <property type="project" value="InterPro"/>
</dbReference>
<name>A0A1G9YV30_9FIRM</name>
<dbReference type="GO" id="GO:0050660">
    <property type="term" value="F:flavin adenine dinucleotide binding"/>
    <property type="evidence" value="ECO:0007669"/>
    <property type="project" value="InterPro"/>
</dbReference>
<dbReference type="STRING" id="146817.SAMN04488502_11280"/>
<keyword evidence="3" id="KW-0285">Flavoprotein</keyword>
<organism evidence="7 8">
    <name type="scientific">Dendrosporobacter quercicolus</name>
    <dbReference type="NCBI Taxonomy" id="146817"/>
    <lineage>
        <taxon>Bacteria</taxon>
        <taxon>Bacillati</taxon>
        <taxon>Bacillota</taxon>
        <taxon>Negativicutes</taxon>
        <taxon>Selenomonadales</taxon>
        <taxon>Sporomusaceae</taxon>
        <taxon>Dendrosporobacter</taxon>
    </lineage>
</organism>
<dbReference type="Gene3D" id="1.10.10.1100">
    <property type="entry name" value="BFD-like [2Fe-2S]-binding domain"/>
    <property type="match status" value="1"/>
</dbReference>
<dbReference type="PANTHER" id="PTHR11985">
    <property type="entry name" value="GLYCEROL-3-PHOSPHATE DEHYDROGENASE"/>
    <property type="match status" value="1"/>
</dbReference>
<dbReference type="PRINTS" id="PR01001">
    <property type="entry name" value="FADG3PDH"/>
</dbReference>
<gene>
    <name evidence="7" type="ORF">SAMN04488502_11280</name>
</gene>